<evidence type="ECO:0000313" key="1">
    <source>
        <dbReference type="EMBL" id="MPA78670.1"/>
    </source>
</evidence>
<name>A0A5B7CCP7_DAVIN</name>
<proteinExistence type="predicted"/>
<dbReference type="InterPro" id="IPR029063">
    <property type="entry name" value="SAM-dependent_MTases_sf"/>
</dbReference>
<dbReference type="InterPro" id="IPR019410">
    <property type="entry name" value="Methyltransf_16"/>
</dbReference>
<sequence length="244" mass="26783">MTIRDIEIAGRKLVIHELDDVCDSATGRALTGSWIWDSAFVLSEWMATRSLVEFDFQGKIVLELGAGTGLPGMTAALLGASRVLLTDVEPLVPGLKKNIEANGHGDRVEVSQLVWESDELPSQLGELGEVDLVLMSDVFFGTTEMAALAKTLKKVCGKETVVWAASEVRPWTSECLNVLVSEGFGVIELPNQLSQSISSSETESSSEVFAVFYLIPFPPHQVYEPFEEWYEDHQNGNAIDVEFT</sequence>
<dbReference type="Gene3D" id="3.40.50.150">
    <property type="entry name" value="Vaccinia Virus protein VP39"/>
    <property type="match status" value="1"/>
</dbReference>
<accession>A0A5B7CCP7</accession>
<dbReference type="CDD" id="cd02440">
    <property type="entry name" value="AdoMet_MTases"/>
    <property type="match status" value="1"/>
</dbReference>
<dbReference type="PANTHER" id="PTHR14614">
    <property type="entry name" value="HEPATOCELLULAR CARCINOMA-ASSOCIATED ANTIGEN"/>
    <property type="match status" value="1"/>
</dbReference>
<dbReference type="Pfam" id="PF10294">
    <property type="entry name" value="Methyltransf_16"/>
    <property type="match status" value="1"/>
</dbReference>
<reference evidence="1" key="1">
    <citation type="submission" date="2019-08" db="EMBL/GenBank/DDBJ databases">
        <title>Reference gene set and small RNA set construction with multiple tissues from Davidia involucrata Baill.</title>
        <authorList>
            <person name="Yang H."/>
            <person name="Zhou C."/>
            <person name="Li G."/>
            <person name="Wang J."/>
            <person name="Gao P."/>
            <person name="Wang M."/>
            <person name="Wang R."/>
            <person name="Zhao Y."/>
        </authorList>
    </citation>
    <scope>NUCLEOTIDE SEQUENCE</scope>
    <source>
        <tissue evidence="1">Mixed with DoveR01_LX</tissue>
    </source>
</reference>
<organism evidence="1">
    <name type="scientific">Davidia involucrata</name>
    <name type="common">Dove tree</name>
    <dbReference type="NCBI Taxonomy" id="16924"/>
    <lineage>
        <taxon>Eukaryota</taxon>
        <taxon>Viridiplantae</taxon>
        <taxon>Streptophyta</taxon>
        <taxon>Embryophyta</taxon>
        <taxon>Tracheophyta</taxon>
        <taxon>Spermatophyta</taxon>
        <taxon>Magnoliopsida</taxon>
        <taxon>eudicotyledons</taxon>
        <taxon>Gunneridae</taxon>
        <taxon>Pentapetalae</taxon>
        <taxon>asterids</taxon>
        <taxon>Cornales</taxon>
        <taxon>Nyssaceae</taxon>
        <taxon>Davidia</taxon>
    </lineage>
</organism>
<dbReference type="PANTHER" id="PTHR14614:SF123">
    <property type="entry name" value="OS04G0645500 PROTEIN"/>
    <property type="match status" value="1"/>
</dbReference>
<dbReference type="AlphaFoldDB" id="A0A5B7CCP7"/>
<protein>
    <submittedName>
        <fullName evidence="1">Uncharacterized protein</fullName>
    </submittedName>
</protein>
<dbReference type="EMBL" id="GHES01048111">
    <property type="protein sequence ID" value="MPA78670.1"/>
    <property type="molecule type" value="Transcribed_RNA"/>
</dbReference>
<gene>
    <name evidence="1" type="ORF">Din_048111</name>
</gene>
<dbReference type="SUPFAM" id="SSF53335">
    <property type="entry name" value="S-adenosyl-L-methionine-dependent methyltransferases"/>
    <property type="match status" value="1"/>
</dbReference>